<proteinExistence type="predicted"/>
<feature type="compositionally biased region" description="Acidic residues" evidence="3">
    <location>
        <begin position="18"/>
        <end position="28"/>
    </location>
</feature>
<dbReference type="SMART" id="SM00322">
    <property type="entry name" value="KH"/>
    <property type="match status" value="2"/>
</dbReference>
<dbReference type="OMA" id="CPAHCVG"/>
<dbReference type="Proteomes" id="UP000002009">
    <property type="component" value="Chromosome 2"/>
</dbReference>
<feature type="region of interest" description="Disordered" evidence="3">
    <location>
        <begin position="332"/>
        <end position="364"/>
    </location>
</feature>
<dbReference type="Pfam" id="PF00013">
    <property type="entry name" value="KH_1"/>
    <property type="match status" value="2"/>
</dbReference>
<dbReference type="CDD" id="cd00105">
    <property type="entry name" value="KH-I"/>
    <property type="match status" value="1"/>
</dbReference>
<dbReference type="InterPro" id="IPR036612">
    <property type="entry name" value="KH_dom_type_1_sf"/>
</dbReference>
<dbReference type="InterPro" id="IPR004088">
    <property type="entry name" value="KH_dom_type_1"/>
</dbReference>
<feature type="domain" description="K Homology" evidence="4">
    <location>
        <begin position="226"/>
        <end position="311"/>
    </location>
</feature>
<evidence type="ECO:0000259" key="4">
    <source>
        <dbReference type="SMART" id="SM00322"/>
    </source>
</evidence>
<dbReference type="EMBL" id="CP001323">
    <property type="protein sequence ID" value="ACO60998.1"/>
    <property type="molecule type" value="Genomic_DNA"/>
</dbReference>
<feature type="domain" description="K Homology" evidence="4">
    <location>
        <begin position="142"/>
        <end position="222"/>
    </location>
</feature>
<dbReference type="InParanoid" id="C1DYT4"/>
<name>C1DYT4_MICCC</name>
<evidence type="ECO:0000313" key="5">
    <source>
        <dbReference type="EMBL" id="ACO60998.1"/>
    </source>
</evidence>
<organism evidence="5 6">
    <name type="scientific">Micromonas commoda (strain RCC299 / NOUM17 / CCMP2709)</name>
    <name type="common">Picoplanktonic green alga</name>
    <dbReference type="NCBI Taxonomy" id="296587"/>
    <lineage>
        <taxon>Eukaryota</taxon>
        <taxon>Viridiplantae</taxon>
        <taxon>Chlorophyta</taxon>
        <taxon>Mamiellophyceae</taxon>
        <taxon>Mamiellales</taxon>
        <taxon>Mamiellaceae</taxon>
        <taxon>Micromonas</taxon>
    </lineage>
</organism>
<dbReference type="InterPro" id="IPR004087">
    <property type="entry name" value="KH_dom"/>
</dbReference>
<feature type="compositionally biased region" description="Basic and acidic residues" evidence="3">
    <location>
        <begin position="41"/>
        <end position="69"/>
    </location>
</feature>
<dbReference type="SUPFAM" id="SSF54791">
    <property type="entry name" value="Eukaryotic type KH-domain (KH-domain type I)"/>
    <property type="match status" value="2"/>
</dbReference>
<evidence type="ECO:0000256" key="2">
    <source>
        <dbReference type="PROSITE-ProRule" id="PRU00117"/>
    </source>
</evidence>
<evidence type="ECO:0000313" key="6">
    <source>
        <dbReference type="Proteomes" id="UP000002009"/>
    </source>
</evidence>
<dbReference type="PANTHER" id="PTHR10288">
    <property type="entry name" value="KH DOMAIN CONTAINING RNA BINDING PROTEIN"/>
    <property type="match status" value="1"/>
</dbReference>
<sequence>MADGLGFFGGGGNYSDSSESDSDAEDEREAAVAPNPGAGDEEGRSAKEKEGTQPKGEDDGDPPEREIADAPRGNSSSLPSFADAMKSTDGVAASFTTAGAATGATGFGRELTEAQRAVAERKDDSFFTGNMGFKTDLSALTKVAYINLDISKARDVPRSVVQRLRGKDGRGLQRITRETGARVVCEQEALGHEDDEGPRRVMVVGEPDAVERALEIVDRMVREDSAEVSITVMCPAHCVGGVIGKGGVVIKKIQRDTAATVVVHGRRDIERFAGNVGFNSDVYDEPLRKIECKGAPKAAKAASEEVKKIILQTEKDLGMGDHWSTKRLREEAENDALRREDERFELEEKKPKAPKYGDADEHDAIFGGTLSEGLGLGRHW</sequence>
<accession>C1DYT4</accession>
<dbReference type="GO" id="GO:0003723">
    <property type="term" value="F:RNA binding"/>
    <property type="evidence" value="ECO:0007669"/>
    <property type="project" value="UniProtKB-UniRule"/>
</dbReference>
<dbReference type="OrthoDB" id="442947at2759"/>
<feature type="region of interest" description="Disordered" evidence="3">
    <location>
        <begin position="1"/>
        <end position="83"/>
    </location>
</feature>
<evidence type="ECO:0000256" key="3">
    <source>
        <dbReference type="SAM" id="MobiDB-lite"/>
    </source>
</evidence>
<dbReference type="KEGG" id="mis:MICPUN_55834"/>
<dbReference type="GeneID" id="8241417"/>
<keyword evidence="2" id="KW-0694">RNA-binding</keyword>
<reference evidence="5 6" key="1">
    <citation type="journal article" date="2009" name="Science">
        <title>Green evolution and dynamic adaptations revealed by genomes of the marine picoeukaryotes Micromonas.</title>
        <authorList>
            <person name="Worden A.Z."/>
            <person name="Lee J.H."/>
            <person name="Mock T."/>
            <person name="Rouze P."/>
            <person name="Simmons M.P."/>
            <person name="Aerts A.L."/>
            <person name="Allen A.E."/>
            <person name="Cuvelier M.L."/>
            <person name="Derelle E."/>
            <person name="Everett M.V."/>
            <person name="Foulon E."/>
            <person name="Grimwood J."/>
            <person name="Gundlach H."/>
            <person name="Henrissat B."/>
            <person name="Napoli C."/>
            <person name="McDonald S.M."/>
            <person name="Parker M.S."/>
            <person name="Rombauts S."/>
            <person name="Salamov A."/>
            <person name="Von Dassow P."/>
            <person name="Badger J.H."/>
            <person name="Coutinho P.M."/>
            <person name="Demir E."/>
            <person name="Dubchak I."/>
            <person name="Gentemann C."/>
            <person name="Eikrem W."/>
            <person name="Gready J.E."/>
            <person name="John U."/>
            <person name="Lanier W."/>
            <person name="Lindquist E.A."/>
            <person name="Lucas S."/>
            <person name="Mayer K.F."/>
            <person name="Moreau H."/>
            <person name="Not F."/>
            <person name="Otillar R."/>
            <person name="Panaud O."/>
            <person name="Pangilinan J."/>
            <person name="Paulsen I."/>
            <person name="Piegu B."/>
            <person name="Poliakov A."/>
            <person name="Robbens S."/>
            <person name="Schmutz J."/>
            <person name="Toulza E."/>
            <person name="Wyss T."/>
            <person name="Zelensky A."/>
            <person name="Zhou K."/>
            <person name="Armbrust E.V."/>
            <person name="Bhattacharya D."/>
            <person name="Goodenough U.W."/>
            <person name="Van de Peer Y."/>
            <person name="Grigoriev I.V."/>
        </authorList>
    </citation>
    <scope>NUCLEOTIDE SEQUENCE [LARGE SCALE GENOMIC DNA]</scope>
    <source>
        <strain evidence="6">RCC299 / NOUM17</strain>
    </source>
</reference>
<dbReference type="RefSeq" id="XP_002499740.1">
    <property type="nucleotide sequence ID" value="XM_002499694.1"/>
</dbReference>
<feature type="compositionally biased region" description="Gly residues" evidence="3">
    <location>
        <begin position="1"/>
        <end position="13"/>
    </location>
</feature>
<dbReference type="PROSITE" id="PS50084">
    <property type="entry name" value="KH_TYPE_1"/>
    <property type="match status" value="2"/>
</dbReference>
<protein>
    <recommendedName>
        <fullName evidence="4">K Homology domain-containing protein</fullName>
    </recommendedName>
</protein>
<keyword evidence="1" id="KW-0677">Repeat</keyword>
<dbReference type="Gene3D" id="3.30.1370.10">
    <property type="entry name" value="K Homology domain, type 1"/>
    <property type="match status" value="2"/>
</dbReference>
<evidence type="ECO:0000256" key="1">
    <source>
        <dbReference type="ARBA" id="ARBA00022737"/>
    </source>
</evidence>
<gene>
    <name evidence="5" type="ORF">MICPUN_55834</name>
</gene>
<keyword evidence="6" id="KW-1185">Reference proteome</keyword>
<dbReference type="AlphaFoldDB" id="C1DYT4"/>